<dbReference type="SUPFAM" id="SSF52540">
    <property type="entry name" value="P-loop containing nucleoside triphosphate hydrolases"/>
    <property type="match status" value="1"/>
</dbReference>
<dbReference type="AlphaFoldDB" id="A0A370D9K9"/>
<proteinExistence type="inferred from homology"/>
<dbReference type="FunFam" id="3.40.50.300:FF:000640">
    <property type="entry name" value="MoxR family ATPase"/>
    <property type="match status" value="1"/>
</dbReference>
<evidence type="ECO:0000256" key="3">
    <source>
        <dbReference type="ARBA" id="ARBA00061607"/>
    </source>
</evidence>
<dbReference type="InterPro" id="IPR011703">
    <property type="entry name" value="ATPase_AAA-3"/>
</dbReference>
<gene>
    <name evidence="6" type="ORF">DIZ80_16090</name>
</gene>
<keyword evidence="7" id="KW-1185">Reference proteome</keyword>
<dbReference type="InterPro" id="IPR027417">
    <property type="entry name" value="P-loop_NTPase"/>
</dbReference>
<feature type="domain" description="ChlI/MoxR AAA lid" evidence="5">
    <location>
        <begin position="267"/>
        <end position="331"/>
    </location>
</feature>
<comment type="caution">
    <text evidence="6">The sequence shown here is derived from an EMBL/GenBank/DDBJ whole genome shotgun (WGS) entry which is preliminary data.</text>
</comment>
<evidence type="ECO:0000313" key="6">
    <source>
        <dbReference type="EMBL" id="RDH81592.1"/>
    </source>
</evidence>
<dbReference type="PANTHER" id="PTHR42759">
    <property type="entry name" value="MOXR FAMILY PROTEIN"/>
    <property type="match status" value="1"/>
</dbReference>
<evidence type="ECO:0000256" key="1">
    <source>
        <dbReference type="ARBA" id="ARBA00022741"/>
    </source>
</evidence>
<dbReference type="Pfam" id="PF07726">
    <property type="entry name" value="AAA_3"/>
    <property type="match status" value="1"/>
</dbReference>
<feature type="domain" description="ATPase AAA-3" evidence="4">
    <location>
        <begin position="54"/>
        <end position="184"/>
    </location>
</feature>
<sequence>MIKFAAILNYSLLSENTLSQHNAISQLREYVGQQILGQSTLVDRLIIALLANGHLLVEGAPGLAKTRAIKVLSEGVEGEFHRVQFTPDLLPADLTGTEIYRPQDSSFQFQKGPLFHNLILADEINRAPAKVQSALLEAMGERQITVGSVTYALPELFLVMATQNPLEQEGTYPLPEAQLDRFLMHVFVDYPSAATERDILHLTRSEARQRLSEPAKPENIMLQTALFDARNEVLDIYMSDELENYLLQLVLATREPGKYDEKLADWLEYGASPRASIALDRCARAHAWLAGRDFVGPEDIQAIAHDVLRHRIILSFEAEAEGITKDHFIDELISRIAVP</sequence>
<dbReference type="EMBL" id="QFXC01000013">
    <property type="protein sequence ID" value="RDH81592.1"/>
    <property type="molecule type" value="Genomic_DNA"/>
</dbReference>
<dbReference type="Pfam" id="PF17863">
    <property type="entry name" value="AAA_lid_2"/>
    <property type="match status" value="1"/>
</dbReference>
<reference evidence="6 7" key="1">
    <citation type="journal article" date="2018" name="ISME J.">
        <title>Endosymbiont genomes yield clues of tubeworm success.</title>
        <authorList>
            <person name="Li Y."/>
            <person name="Liles M.R."/>
            <person name="Halanych K.M."/>
        </authorList>
    </citation>
    <scope>NUCLEOTIDE SEQUENCE [LARGE SCALE GENOMIC DNA]</scope>
    <source>
        <strain evidence="6">A1464</strain>
    </source>
</reference>
<dbReference type="GO" id="GO:0005524">
    <property type="term" value="F:ATP binding"/>
    <property type="evidence" value="ECO:0007669"/>
    <property type="project" value="UniProtKB-KW"/>
</dbReference>
<dbReference type="PANTHER" id="PTHR42759:SF1">
    <property type="entry name" value="MAGNESIUM-CHELATASE SUBUNIT CHLD"/>
    <property type="match status" value="1"/>
</dbReference>
<comment type="similarity">
    <text evidence="3">Belongs to the MoxR family.</text>
</comment>
<dbReference type="InterPro" id="IPR050764">
    <property type="entry name" value="CbbQ/NirQ/NorQ/GpvN"/>
</dbReference>
<protein>
    <submittedName>
        <fullName evidence="6">AAA family ATPase</fullName>
    </submittedName>
</protein>
<evidence type="ECO:0000256" key="2">
    <source>
        <dbReference type="ARBA" id="ARBA00022840"/>
    </source>
</evidence>
<keyword evidence="1" id="KW-0547">Nucleotide-binding</keyword>
<evidence type="ECO:0000313" key="7">
    <source>
        <dbReference type="Proteomes" id="UP000254266"/>
    </source>
</evidence>
<dbReference type="InterPro" id="IPR041628">
    <property type="entry name" value="ChlI/MoxR_AAA_lid"/>
</dbReference>
<dbReference type="GO" id="GO:0016887">
    <property type="term" value="F:ATP hydrolysis activity"/>
    <property type="evidence" value="ECO:0007669"/>
    <property type="project" value="InterPro"/>
</dbReference>
<organism evidence="6 7">
    <name type="scientific">endosymbiont of Galathealinum brachiosum</name>
    <dbReference type="NCBI Taxonomy" id="2200906"/>
    <lineage>
        <taxon>Bacteria</taxon>
        <taxon>Pseudomonadati</taxon>
        <taxon>Pseudomonadota</taxon>
        <taxon>Gammaproteobacteria</taxon>
        <taxon>sulfur-oxidizing symbionts</taxon>
    </lineage>
</organism>
<dbReference type="PIRSF" id="PIRSF002849">
    <property type="entry name" value="AAA_ATPase_chaperone_MoxR_prd"/>
    <property type="match status" value="1"/>
</dbReference>
<dbReference type="Gene3D" id="3.40.50.300">
    <property type="entry name" value="P-loop containing nucleotide triphosphate hydrolases"/>
    <property type="match status" value="1"/>
</dbReference>
<evidence type="ECO:0000259" key="4">
    <source>
        <dbReference type="Pfam" id="PF07726"/>
    </source>
</evidence>
<dbReference type="Gene3D" id="1.10.8.80">
    <property type="entry name" value="Magnesium chelatase subunit I, C-Terminal domain"/>
    <property type="match status" value="1"/>
</dbReference>
<evidence type="ECO:0000259" key="5">
    <source>
        <dbReference type="Pfam" id="PF17863"/>
    </source>
</evidence>
<accession>A0A370D9K9</accession>
<dbReference type="Proteomes" id="UP000254266">
    <property type="component" value="Unassembled WGS sequence"/>
</dbReference>
<keyword evidence="2" id="KW-0067">ATP-binding</keyword>
<name>A0A370D9K9_9GAMM</name>